<dbReference type="GO" id="GO:0005737">
    <property type="term" value="C:cytoplasm"/>
    <property type="evidence" value="ECO:0007669"/>
    <property type="project" value="TreeGrafter"/>
</dbReference>
<dbReference type="InterPro" id="IPR016024">
    <property type="entry name" value="ARM-type_fold"/>
</dbReference>
<proteinExistence type="inferred from homology"/>
<feature type="compositionally biased region" description="Low complexity" evidence="8">
    <location>
        <begin position="1406"/>
        <end position="1444"/>
    </location>
</feature>
<reference evidence="10" key="1">
    <citation type="submission" date="2017-01" db="EMBL/GenBank/DDBJ databases">
        <title>A deep insight into the sialotranscriptome of adult male and female Cluex tarsalis mosquitoes.</title>
        <authorList>
            <person name="Ribeiro J.M."/>
            <person name="Moreira F."/>
            <person name="Bernard K.A."/>
            <person name="Calvo E."/>
        </authorList>
    </citation>
    <scope>NUCLEOTIDE SEQUENCE</scope>
    <source>
        <strain evidence="10">Kern County</strain>
        <tissue evidence="10">Salivary glands</tissue>
    </source>
</reference>
<evidence type="ECO:0000256" key="7">
    <source>
        <dbReference type="ARBA" id="ARBA00023306"/>
    </source>
</evidence>
<feature type="compositionally biased region" description="Polar residues" evidence="8">
    <location>
        <begin position="1231"/>
        <end position="1275"/>
    </location>
</feature>
<keyword evidence="3" id="KW-0158">Chromosome</keyword>
<evidence type="ECO:0000256" key="6">
    <source>
        <dbReference type="ARBA" id="ARBA00023067"/>
    </source>
</evidence>
<dbReference type="GO" id="GO:0000796">
    <property type="term" value="C:condensin complex"/>
    <property type="evidence" value="ECO:0007669"/>
    <property type="project" value="InterPro"/>
</dbReference>
<evidence type="ECO:0000256" key="5">
    <source>
        <dbReference type="ARBA" id="ARBA00022776"/>
    </source>
</evidence>
<keyword evidence="5" id="KW-0498">Mitosis</keyword>
<keyword evidence="4" id="KW-0132">Cell division</keyword>
<dbReference type="InterPro" id="IPR025977">
    <property type="entry name" value="Cnd3_C"/>
</dbReference>
<evidence type="ECO:0000256" key="1">
    <source>
        <dbReference type="ARBA" id="ARBA00004286"/>
    </source>
</evidence>
<comment type="similarity">
    <text evidence="2">Belongs to the CND3 (condensin subunit 3) family.</text>
</comment>
<dbReference type="SUPFAM" id="SSF48371">
    <property type="entry name" value="ARM repeat"/>
    <property type="match status" value="1"/>
</dbReference>
<keyword evidence="6" id="KW-0226">DNA condensation</keyword>
<feature type="compositionally biased region" description="Low complexity" evidence="8">
    <location>
        <begin position="1218"/>
        <end position="1230"/>
    </location>
</feature>
<name>A0A1Q3EW93_CULTA</name>
<feature type="compositionally biased region" description="Low complexity" evidence="8">
    <location>
        <begin position="1164"/>
        <end position="1185"/>
    </location>
</feature>
<dbReference type="PANTHER" id="PTHR14418">
    <property type="entry name" value="CONDENSIN COMPLEX SUBUNIT 3-RELATED"/>
    <property type="match status" value="1"/>
</dbReference>
<feature type="compositionally biased region" description="Basic and acidic residues" evidence="8">
    <location>
        <begin position="1117"/>
        <end position="1145"/>
    </location>
</feature>
<evidence type="ECO:0000256" key="2">
    <source>
        <dbReference type="ARBA" id="ARBA00006533"/>
    </source>
</evidence>
<evidence type="ECO:0000259" key="9">
    <source>
        <dbReference type="Pfam" id="PF12719"/>
    </source>
</evidence>
<dbReference type="PANTHER" id="PTHR14418:SF5">
    <property type="entry name" value="CONDENSIN COMPLEX SUBUNIT 3"/>
    <property type="match status" value="1"/>
</dbReference>
<feature type="compositionally biased region" description="Low complexity" evidence="8">
    <location>
        <begin position="1337"/>
        <end position="1347"/>
    </location>
</feature>
<feature type="compositionally biased region" description="Pro residues" evidence="8">
    <location>
        <begin position="1074"/>
        <end position="1084"/>
    </location>
</feature>
<evidence type="ECO:0000313" key="10">
    <source>
        <dbReference type="EMBL" id="JAV19579.1"/>
    </source>
</evidence>
<dbReference type="InterPro" id="IPR027165">
    <property type="entry name" value="CND3"/>
</dbReference>
<organism evidence="10">
    <name type="scientific">Culex tarsalis</name>
    <name type="common">Encephalitis mosquito</name>
    <dbReference type="NCBI Taxonomy" id="7177"/>
    <lineage>
        <taxon>Eukaryota</taxon>
        <taxon>Metazoa</taxon>
        <taxon>Ecdysozoa</taxon>
        <taxon>Arthropoda</taxon>
        <taxon>Hexapoda</taxon>
        <taxon>Insecta</taxon>
        <taxon>Pterygota</taxon>
        <taxon>Neoptera</taxon>
        <taxon>Endopterygota</taxon>
        <taxon>Diptera</taxon>
        <taxon>Nematocera</taxon>
        <taxon>Culicoidea</taxon>
        <taxon>Culicidae</taxon>
        <taxon>Culicinae</taxon>
        <taxon>Culicini</taxon>
        <taxon>Culex</taxon>
        <taxon>Culex</taxon>
    </lineage>
</organism>
<sequence length="1509" mass="168651">MPPRKRKIKVVATSPEKPRFNFELIETILNGQKDEKNHPTLIKKLKELYQKMPHDTFMRSFIQSLKAPMCLEESNPFANNRLKLCATFIADPIYCEQEETHPLIMAIFDFLLSTISQNAIVRFRICQFVNMVLNAMGPEASLDDDICDRILKYHLERMRDVAPSVRVQAVLALQRLQNPEDPEDDVFRIYIFHMESDVSPIVRQAVITSLGRNYRTIPYILERLWDVDERVRRHTYIQMSSYPVKQYKVAQRLTFLEQGLNDHAEKVQRVVKNVLIPQWFESYQKNYVAFVKALKIDADEKEMERFSKTAKLALGEIFTKYGINDATTMLGLCEEDKTIPLENLTIETAICWQALLEFLQHTESDELDAYMVDLSAFCNYIKTFADTPTLCNYIRQLADDPSMTTDKLQKMYFQSMMQVLLEIVASYDLGDEVGRENLKKVLAEMLACGDLGEGNVKTIMAIFERLVGDVEERFRFFVDLINGILEPSRADVSNSSRSMVDDYLEKNPDKSLQMKISSLRLNIMDLKEQEMEKVNRKDYVGAQRVSEELTAANEEYAALLKPILLKVSTTNDDSSAIFRESMLKPKKITNATINKCLQIVFYLVNSSSVKSLTPIVCELNKTFISRYVESTVIDTRDWALKCSIALSMLYDGLSKDTFQLLYQQFFRNHCTRIWETSISGIFELLDRYGFEHFDVESKKDESRKNSRQLFNTRDYLDQDEDANSSNTGSGVDLMKMMTHFFETCEDNVICMAIVDGFCRMIVRGHYTSPDIMAKLLLKYFNPTTEPKMQQILSIFHETLIKKKRQEILQKALLTTLFTILEAPNENPLHEVKPDHVLRFVINSTKPVFCSPGLNPHNTIAMSFLEVMKDNLTYKDLLKLLSKELLTLEISDDQVLKNDLVAITDQICEEPTLDPKIIKNLNDFKHILQGTYRETLTFSSTRAPPLAAEEQEAEPQNSDAEEAPEAAEEEPSAPRESLPVPLINKSSLDKDIDPPPKTPAKASTSAAAAAAPVSPVTPTTFGSRNTSGMKSLRKSMNFAPPTEKSTPKEVFKVPDANATKKLRAQQQKKTAPEQAPEPPQTPEPNPRPEDSPSESPLEVSSFAIPSTQDTSVADSSLDGDHSILHLEIPETQRAPEDQEPEPEPKEVVSSPEVVKRTPTKRKPPAKSSSSSDDEAVSASSDESPASSRKRLDGSLEEVGPSPNATISRFDRSVVRPLVKASAKSLKGSSKGTTQPSTLPRTRGVTRSETINSKIQTRKSLTELTSKKGPSSRTSLTGIEPLSRSPTRKEPSPTRKKSAPQKTTPEVAKPVQKKTSEVSKEKKSPEPSKSKEPEKQPATVSTRSTRTSVDPPKNATTATERRKIYAAALKSKSDSKSKKSSEETTTKKKDETPPVQKRTALRRTLEKSPAAVSSPSTRSSRATATTSEKLSPPAKKPSPSGESAGSASGGGVTVRKGVRVRTKTSSATDSPAAKSSTSGTSLSSSSSGSLSRGNRTPSSRRSLRSSKGSAS</sequence>
<evidence type="ECO:0000256" key="4">
    <source>
        <dbReference type="ARBA" id="ARBA00022618"/>
    </source>
</evidence>
<evidence type="ECO:0000256" key="8">
    <source>
        <dbReference type="SAM" id="MobiDB-lite"/>
    </source>
</evidence>
<dbReference type="GO" id="GO:0007076">
    <property type="term" value="P:mitotic chromosome condensation"/>
    <property type="evidence" value="ECO:0007669"/>
    <property type="project" value="InterPro"/>
</dbReference>
<dbReference type="GO" id="GO:0051301">
    <property type="term" value="P:cell division"/>
    <property type="evidence" value="ECO:0007669"/>
    <property type="project" value="UniProtKB-KW"/>
</dbReference>
<feature type="region of interest" description="Disordered" evidence="8">
    <location>
        <begin position="941"/>
        <end position="1509"/>
    </location>
</feature>
<protein>
    <submittedName>
        <fullName evidence="10">Putative chromosome condensation complex condensin subunit g</fullName>
    </submittedName>
</protein>
<accession>A0A1Q3EW93</accession>
<comment type="subcellular location">
    <subcellularLocation>
        <location evidence="1">Chromosome</location>
    </subcellularLocation>
</comment>
<feature type="compositionally biased region" description="Acidic residues" evidence="8">
    <location>
        <begin position="948"/>
        <end position="970"/>
    </location>
</feature>
<keyword evidence="7" id="KW-0131">Cell cycle</keyword>
<feature type="compositionally biased region" description="Polar residues" evidence="8">
    <location>
        <begin position="1102"/>
        <end position="1113"/>
    </location>
</feature>
<dbReference type="GO" id="GO:0000793">
    <property type="term" value="C:condensed chromosome"/>
    <property type="evidence" value="ECO:0007669"/>
    <property type="project" value="TreeGrafter"/>
</dbReference>
<feature type="compositionally biased region" description="Basic and acidic residues" evidence="8">
    <location>
        <begin position="1312"/>
        <end position="1333"/>
    </location>
</feature>
<feature type="domain" description="Nuclear condensin complex subunit 3 C-terminal" evidence="9">
    <location>
        <begin position="595"/>
        <end position="889"/>
    </location>
</feature>
<dbReference type="InterPro" id="IPR011989">
    <property type="entry name" value="ARM-like"/>
</dbReference>
<evidence type="ECO:0000256" key="3">
    <source>
        <dbReference type="ARBA" id="ARBA00022454"/>
    </source>
</evidence>
<feature type="compositionally biased region" description="Basic and acidic residues" evidence="8">
    <location>
        <begin position="1369"/>
        <end position="1390"/>
    </location>
</feature>
<dbReference type="EMBL" id="GFDL01015466">
    <property type="protein sequence ID" value="JAV19579.1"/>
    <property type="molecule type" value="Transcribed_RNA"/>
</dbReference>
<feature type="compositionally biased region" description="Low complexity" evidence="8">
    <location>
        <begin position="998"/>
        <end position="1019"/>
    </location>
</feature>
<dbReference type="Pfam" id="PF12719">
    <property type="entry name" value="Cnd3"/>
    <property type="match status" value="1"/>
</dbReference>
<dbReference type="Gene3D" id="1.25.10.10">
    <property type="entry name" value="Leucine-rich Repeat Variant"/>
    <property type="match status" value="1"/>
</dbReference>
<feature type="compositionally biased region" description="Low complexity" evidence="8">
    <location>
        <begin position="1473"/>
        <end position="1509"/>
    </location>
</feature>